<dbReference type="PANTHER" id="PTHR42939">
    <property type="entry name" value="ABC TRANSPORTER ATP-BINDING PROTEIN ALBC-RELATED"/>
    <property type="match status" value="1"/>
</dbReference>
<evidence type="ECO:0000256" key="3">
    <source>
        <dbReference type="ARBA" id="ARBA00022840"/>
    </source>
</evidence>
<keyword evidence="2" id="KW-0547">Nucleotide-binding</keyword>
<dbReference type="GO" id="GO:0016887">
    <property type="term" value="F:ATP hydrolysis activity"/>
    <property type="evidence" value="ECO:0007669"/>
    <property type="project" value="InterPro"/>
</dbReference>
<dbReference type="Pfam" id="PF00005">
    <property type="entry name" value="ABC_tran"/>
    <property type="match status" value="1"/>
</dbReference>
<dbReference type="InterPro" id="IPR003593">
    <property type="entry name" value="AAA+_ATPase"/>
</dbReference>
<dbReference type="RefSeq" id="WP_133264372.1">
    <property type="nucleotide sequence ID" value="NZ_PUFI01000014.1"/>
</dbReference>
<evidence type="ECO:0000313" key="6">
    <source>
        <dbReference type="Proteomes" id="UP000295681"/>
    </source>
</evidence>
<evidence type="ECO:0000313" key="5">
    <source>
        <dbReference type="EMBL" id="TDG68014.1"/>
    </source>
</evidence>
<evidence type="ECO:0000259" key="4">
    <source>
        <dbReference type="PROSITE" id="PS50893"/>
    </source>
</evidence>
<dbReference type="InterPro" id="IPR051782">
    <property type="entry name" value="ABC_Transporter_VariousFunc"/>
</dbReference>
<dbReference type="SUPFAM" id="SSF52540">
    <property type="entry name" value="P-loop containing nucleoside triphosphate hydrolases"/>
    <property type="match status" value="1"/>
</dbReference>
<feature type="domain" description="ABC transporter" evidence="4">
    <location>
        <begin position="3"/>
        <end position="233"/>
    </location>
</feature>
<sequence>MGLDINNLSGGYAGHNILKNISFKVPDGKIVALIGLNGAGKSTTINHVIGELQPQMGTIALNDVDLIKTPTEFKKQIAYIPEQPILYDELTLSEHLHLMLSAYELDDEQHWQLVEKLLTKFRLEKKQHWLPTHFSKGMKQKVMLVAAFMLERPLLIIDEPFLGLDTLAIKAVIDLMQEQARKGNSILLTTHLLKEATQFVDEFVVLYDGRIRFTGSPHHLAAASQLSVDNLEQFFESIQEELDDER</sequence>
<keyword evidence="1" id="KW-0813">Transport</keyword>
<dbReference type="InterPro" id="IPR027417">
    <property type="entry name" value="P-loop_NTPase"/>
</dbReference>
<gene>
    <name evidence="5" type="ORF">C5L23_000320</name>
</gene>
<dbReference type="Gene3D" id="3.40.50.300">
    <property type="entry name" value="P-loop containing nucleotide triphosphate hydrolases"/>
    <property type="match status" value="1"/>
</dbReference>
<dbReference type="Proteomes" id="UP000295681">
    <property type="component" value="Unassembled WGS sequence"/>
</dbReference>
<dbReference type="AlphaFoldDB" id="A0A4R5N939"/>
<dbReference type="CDD" id="cd03230">
    <property type="entry name" value="ABC_DR_subfamily_A"/>
    <property type="match status" value="1"/>
</dbReference>
<protein>
    <recommendedName>
        <fullName evidence="4">ABC transporter domain-containing protein</fullName>
    </recommendedName>
</protein>
<dbReference type="InterPro" id="IPR003439">
    <property type="entry name" value="ABC_transporter-like_ATP-bd"/>
</dbReference>
<dbReference type="GO" id="GO:0005524">
    <property type="term" value="F:ATP binding"/>
    <property type="evidence" value="ECO:0007669"/>
    <property type="project" value="UniProtKB-KW"/>
</dbReference>
<name>A0A4R5N939_9LACO</name>
<keyword evidence="3" id="KW-0067">ATP-binding</keyword>
<dbReference type="InterPro" id="IPR017871">
    <property type="entry name" value="ABC_transporter-like_CS"/>
</dbReference>
<dbReference type="STRING" id="907931.GCA_000165675_01038"/>
<reference evidence="5 6" key="1">
    <citation type="journal article" date="2019" name="Appl. Microbiol. Biotechnol.">
        <title>Uncovering carbohydrate metabolism through a genotype-phenotype association study of 56 lactic acid bacteria genomes.</title>
        <authorList>
            <person name="Buron-Moles G."/>
            <person name="Chailyan A."/>
            <person name="Dolejs I."/>
            <person name="Forster J."/>
            <person name="Miks M.H."/>
        </authorList>
    </citation>
    <scope>NUCLEOTIDE SEQUENCE [LARGE SCALE GENOMIC DNA]</scope>
    <source>
        <strain evidence="5 6">ATCC 700006</strain>
    </source>
</reference>
<accession>A0A4R5N939</accession>
<dbReference type="PROSITE" id="PS50893">
    <property type="entry name" value="ABC_TRANSPORTER_2"/>
    <property type="match status" value="1"/>
</dbReference>
<evidence type="ECO:0000256" key="1">
    <source>
        <dbReference type="ARBA" id="ARBA00022448"/>
    </source>
</evidence>
<organism evidence="5 6">
    <name type="scientific">Leuconostoc fallax</name>
    <dbReference type="NCBI Taxonomy" id="1251"/>
    <lineage>
        <taxon>Bacteria</taxon>
        <taxon>Bacillati</taxon>
        <taxon>Bacillota</taxon>
        <taxon>Bacilli</taxon>
        <taxon>Lactobacillales</taxon>
        <taxon>Lactobacillaceae</taxon>
        <taxon>Leuconostoc</taxon>
    </lineage>
</organism>
<keyword evidence="6" id="KW-1185">Reference proteome</keyword>
<dbReference type="PROSITE" id="PS00211">
    <property type="entry name" value="ABC_TRANSPORTER_1"/>
    <property type="match status" value="1"/>
</dbReference>
<dbReference type="SMART" id="SM00382">
    <property type="entry name" value="AAA"/>
    <property type="match status" value="1"/>
</dbReference>
<dbReference type="EMBL" id="PUFI01000014">
    <property type="protein sequence ID" value="TDG68014.1"/>
    <property type="molecule type" value="Genomic_DNA"/>
</dbReference>
<proteinExistence type="predicted"/>
<comment type="caution">
    <text evidence="5">The sequence shown here is derived from an EMBL/GenBank/DDBJ whole genome shotgun (WGS) entry which is preliminary data.</text>
</comment>
<dbReference type="PANTHER" id="PTHR42939:SF5">
    <property type="entry name" value="ABC-TYPE TRANSPORTER ATP-BINDING PROTEIN ECSA"/>
    <property type="match status" value="1"/>
</dbReference>
<evidence type="ECO:0000256" key="2">
    <source>
        <dbReference type="ARBA" id="ARBA00022741"/>
    </source>
</evidence>